<protein>
    <recommendedName>
        <fullName evidence="6">Late embryogenesis abundant protein LEA-2 subgroup domain-containing protein</fullName>
    </recommendedName>
</protein>
<name>A0ABP0UWL8_9BRYO</name>
<evidence type="ECO:0000256" key="2">
    <source>
        <dbReference type="ARBA" id="ARBA00022692"/>
    </source>
</evidence>
<feature type="domain" description="Late embryogenesis abundant protein LEA-2 subgroup" evidence="6">
    <location>
        <begin position="106"/>
        <end position="208"/>
    </location>
</feature>
<evidence type="ECO:0000259" key="6">
    <source>
        <dbReference type="Pfam" id="PF03168"/>
    </source>
</evidence>
<evidence type="ECO:0000256" key="4">
    <source>
        <dbReference type="ARBA" id="ARBA00023136"/>
    </source>
</evidence>
<dbReference type="Proteomes" id="UP001497512">
    <property type="component" value="Chromosome 6"/>
</dbReference>
<dbReference type="InterPro" id="IPR004864">
    <property type="entry name" value="LEA_2"/>
</dbReference>
<gene>
    <name evidence="7" type="ORF">CSSPTR1EN2_LOCUS19487</name>
</gene>
<evidence type="ECO:0000256" key="1">
    <source>
        <dbReference type="ARBA" id="ARBA00004167"/>
    </source>
</evidence>
<feature type="transmembrane region" description="Helical" evidence="5">
    <location>
        <begin position="29"/>
        <end position="56"/>
    </location>
</feature>
<accession>A0ABP0UWL8</accession>
<dbReference type="PANTHER" id="PTHR31234">
    <property type="entry name" value="LATE EMBRYOGENESIS ABUNDANT (LEA) HYDROXYPROLINE-RICH GLYCOPROTEIN FAMILY"/>
    <property type="match status" value="1"/>
</dbReference>
<reference evidence="7" key="1">
    <citation type="submission" date="2024-02" db="EMBL/GenBank/DDBJ databases">
        <authorList>
            <consortium name="ELIXIR-Norway"/>
            <consortium name="Elixir Norway"/>
        </authorList>
    </citation>
    <scope>NUCLEOTIDE SEQUENCE</scope>
</reference>
<evidence type="ECO:0000313" key="8">
    <source>
        <dbReference type="Proteomes" id="UP001497512"/>
    </source>
</evidence>
<keyword evidence="2 5" id="KW-0812">Transmembrane</keyword>
<organism evidence="7 8">
    <name type="scientific">Sphagnum troendelagicum</name>
    <dbReference type="NCBI Taxonomy" id="128251"/>
    <lineage>
        <taxon>Eukaryota</taxon>
        <taxon>Viridiplantae</taxon>
        <taxon>Streptophyta</taxon>
        <taxon>Embryophyta</taxon>
        <taxon>Bryophyta</taxon>
        <taxon>Sphagnophytina</taxon>
        <taxon>Sphagnopsida</taxon>
        <taxon>Sphagnales</taxon>
        <taxon>Sphagnaceae</taxon>
        <taxon>Sphagnum</taxon>
    </lineage>
</organism>
<evidence type="ECO:0000256" key="5">
    <source>
        <dbReference type="SAM" id="Phobius"/>
    </source>
</evidence>
<proteinExistence type="predicted"/>
<keyword evidence="4 5" id="KW-0472">Membrane</keyword>
<dbReference type="EMBL" id="OZ019898">
    <property type="protein sequence ID" value="CAK9228946.1"/>
    <property type="molecule type" value="Genomic_DNA"/>
</dbReference>
<dbReference type="InterPro" id="IPR044839">
    <property type="entry name" value="NDR1-like"/>
</dbReference>
<keyword evidence="8" id="KW-1185">Reference proteome</keyword>
<evidence type="ECO:0000313" key="7">
    <source>
        <dbReference type="EMBL" id="CAK9228946.1"/>
    </source>
</evidence>
<keyword evidence="3 5" id="KW-1133">Transmembrane helix</keyword>
<sequence>MAKKHHSEVQIDGTPEHYIKHRRRRILKACLASLCGLLVIFVLLLGLAALIVWLILRPKSPSWSLRDVQVVTLNVQFYRSGRRLYSTGPQDTLLLNPQLNADLYFTIEAENANKKIKLVYDTINVYSSYADYRFGHTNVPPFLQGYRNTTLLHPELKAQSVPVAVNLGYALQNDIRNNKVLLQIQVDVKARVKIGGYKSFSFWVHTSCDIAVTAPGNGLPGKLLSAKC</sequence>
<comment type="subcellular location">
    <subcellularLocation>
        <location evidence="1">Membrane</location>
        <topology evidence="1">Single-pass membrane protein</topology>
    </subcellularLocation>
</comment>
<dbReference type="PANTHER" id="PTHR31234:SF2">
    <property type="entry name" value="OS05G0199100 PROTEIN"/>
    <property type="match status" value="1"/>
</dbReference>
<dbReference type="Pfam" id="PF03168">
    <property type="entry name" value="LEA_2"/>
    <property type="match status" value="1"/>
</dbReference>
<evidence type="ECO:0000256" key="3">
    <source>
        <dbReference type="ARBA" id="ARBA00022989"/>
    </source>
</evidence>